<evidence type="ECO:0000313" key="3">
    <source>
        <dbReference type="Proteomes" id="UP000241107"/>
    </source>
</evidence>
<dbReference type="STRING" id="418784.A0A2P7YNM2"/>
<dbReference type="VEuPathDB" id="FungiDB:C7M61_003259"/>
<dbReference type="SUPFAM" id="SSF50978">
    <property type="entry name" value="WD40 repeat-like"/>
    <property type="match status" value="1"/>
</dbReference>
<organism evidence="2 3">
    <name type="scientific">Candidozyma pseudohaemuli</name>
    <dbReference type="NCBI Taxonomy" id="418784"/>
    <lineage>
        <taxon>Eukaryota</taxon>
        <taxon>Fungi</taxon>
        <taxon>Dikarya</taxon>
        <taxon>Ascomycota</taxon>
        <taxon>Saccharomycotina</taxon>
        <taxon>Pichiomycetes</taxon>
        <taxon>Metschnikowiaceae</taxon>
        <taxon>Candidozyma</taxon>
    </lineage>
</organism>
<comment type="caution">
    <text evidence="2">The sequence shown here is derived from an EMBL/GenBank/DDBJ whole genome shotgun (WGS) entry which is preliminary data.</text>
</comment>
<accession>A0A2P7YNM2</accession>
<dbReference type="InterPro" id="IPR050358">
    <property type="entry name" value="RSE1/DDB1/CFT1"/>
</dbReference>
<proteinExistence type="predicted"/>
<dbReference type="InterPro" id="IPR015943">
    <property type="entry name" value="WD40/YVTN_repeat-like_dom_sf"/>
</dbReference>
<dbReference type="AlphaFoldDB" id="A0A2P7YNM2"/>
<dbReference type="Proteomes" id="UP000241107">
    <property type="component" value="Unassembled WGS sequence"/>
</dbReference>
<feature type="region of interest" description="Disordered" evidence="1">
    <location>
        <begin position="1"/>
        <end position="21"/>
    </location>
</feature>
<reference evidence="2 3" key="1">
    <citation type="submission" date="2018-03" db="EMBL/GenBank/DDBJ databases">
        <title>Candida pseudohaemulonii genome assembly and annotation.</title>
        <authorList>
            <person name="Munoz J.F."/>
            <person name="Gade L.G."/>
            <person name="Chow N.A."/>
            <person name="Litvintseva A.P."/>
            <person name="Loparev V.N."/>
            <person name="Cuomo C.A."/>
        </authorList>
    </citation>
    <scope>NUCLEOTIDE SEQUENCE [LARGE SCALE GENOMIC DNA]</scope>
    <source>
        <strain evidence="2 3">B12108</strain>
    </source>
</reference>
<dbReference type="OrthoDB" id="4080238at2759"/>
<dbReference type="InterPro" id="IPR036322">
    <property type="entry name" value="WD40_repeat_dom_sf"/>
</dbReference>
<dbReference type="RefSeq" id="XP_024713090.1">
    <property type="nucleotide sequence ID" value="XM_024858603.1"/>
</dbReference>
<protein>
    <submittedName>
        <fullName evidence="2">Uncharacterized protein</fullName>
    </submittedName>
</protein>
<dbReference type="GeneID" id="36566648"/>
<dbReference type="EMBL" id="PYFQ01000008">
    <property type="protein sequence ID" value="PSK37555.1"/>
    <property type="molecule type" value="Genomic_DNA"/>
</dbReference>
<sequence length="1239" mass="138719">MDLEPSATEPDPLAWLVEDPPPKPETVFTKETLLHSPLILRFLPHFKVDIHKPWTGLPSRSINDEREQLLHPPEADSFFGDDMSEDDDGEILWKAEESGLAQRASQIVPVNVIVKLGSLSINGIEFPFSSALRDAILIPGGEKAEDSLLVSLKLGFLLLIRLYYMPKYASETSLHDQKPPDDQTFIYKPFVVQWWKTTSPTADSGFDMETSGSILAAHDNGLAVVSALAANVFRIYMCNSTELGLELLPHHNVPLEGNILHVCFGRSPGDATEENLLQLLTLSYSPMNRLEITLFQWYVSESFSDGSRRLTLPLTHEFGLPIFVIPLARNSSFLFMFPAEFVVVTAHNVILADYTFARFNYAGSFPTSFALPESDGIEDEIFLASDSGVIYSVVVSGDNSSLTYKPILRVADAITTFTLHRASSGYYLRYSNDAGSARHLHIPELFHDLESADKIPYSDALQIQDYKNWAPLVDICIIDAYKTRTQIPYASQELWAVSGAGKRSKLANLSIAYPLKKECKSYDALRKTTKIHFVLLPDSRKLLFASLPFETRLLELEQDESSDDSGSDYGDMFTEIEDPAIFTEEPTLFVDLIPFKEPLLLQFTATSVTFSSLEDCFTSRLEDKMIHHVSQAAGFLFMIVEQANKVNLEVVEVNAPDMNGSVNPEACLETVFSLDIDVDISSMFATEDGNGTGVLFLGTFEEKVIIWPFTASGGFSSEKQIIDLGEQATHKDRFPRDLLVPSAFLWLKNRRELMVGTFTGYCFRFKLEDAFLLVQDLRLGTTPISFTHLDENQVLVTLRNIWLFDFEDSDLPTKAAFDEKISHAITLVVHVSLEKPGLHKLALVRDDGVTTASITCRRAPLVRQITIGEAAKKLLYLENINVFVLLCKSKDPQSRLRFGDRKTLRILASVEIDVKLGEQRDTAIFDPSEFPICAFQWHVERNDRVSKKLIVGCSTNVSKGSIKILDYSKFPLSSSTVGIKVTELYSIPRDEPVTCIEQIGLTIFFASGNSIYTTSYLLADRKLRPVNTIQTLSSDIASMTSEPDGRLIVSTKMDSVFEFTYDAGDSYHNEELKLVMSDKAPKSLANHVKIDDSIFIADKLFSTIHELTPSGVRKRDGLFKTHLIPRVFKTLAQGPWAESDRLHMLSVGVTGDVVAFDRFVTGSPELQRICQKLADEDKIPHGANFDVLYERLERPFLYKLTGKAFQGIYKPFFGNSSSKELIDYDLEDLKKVASSSISL</sequence>
<keyword evidence="3" id="KW-1185">Reference proteome</keyword>
<name>A0A2P7YNM2_9ASCO</name>
<gene>
    <name evidence="2" type="ORF">C7M61_003259</name>
</gene>
<evidence type="ECO:0000313" key="2">
    <source>
        <dbReference type="EMBL" id="PSK37555.1"/>
    </source>
</evidence>
<evidence type="ECO:0000256" key="1">
    <source>
        <dbReference type="SAM" id="MobiDB-lite"/>
    </source>
</evidence>
<dbReference type="PANTHER" id="PTHR10644">
    <property type="entry name" value="DNA REPAIR/RNA PROCESSING CPSF FAMILY"/>
    <property type="match status" value="1"/>
</dbReference>
<dbReference type="Gene3D" id="2.130.10.10">
    <property type="entry name" value="YVTN repeat-like/Quinoprotein amine dehydrogenase"/>
    <property type="match status" value="1"/>
</dbReference>